<accession>A0A698XLJ1</accession>
<reference evidence="4" key="1">
    <citation type="journal article" date="2015" name="Genome Announc.">
        <title>Draft genome sequence of Talaromyces cellulolyticus strain Y-94, a source of lignocellulosic biomass-degrading enzymes.</title>
        <authorList>
            <person name="Fujii T."/>
            <person name="Koike H."/>
            <person name="Sawayama S."/>
            <person name="Yano S."/>
            <person name="Inoue H."/>
        </authorList>
    </citation>
    <scope>NUCLEOTIDE SEQUENCE [LARGE SCALE GENOMIC DNA]</scope>
    <source>
        <strain evidence="4">Y-94</strain>
    </source>
</reference>
<dbReference type="GO" id="GO:0003700">
    <property type="term" value="F:DNA-binding transcription factor activity"/>
    <property type="evidence" value="ECO:0007669"/>
    <property type="project" value="InterPro"/>
</dbReference>
<dbReference type="InterPro" id="IPR007219">
    <property type="entry name" value="XnlR_reg_dom"/>
</dbReference>
<evidence type="ECO:0000313" key="4">
    <source>
        <dbReference type="Proteomes" id="UP000053095"/>
    </source>
</evidence>
<gene>
    <name evidence="3" type="ORF">TCE0_013f01143</name>
</gene>
<evidence type="ECO:0000256" key="1">
    <source>
        <dbReference type="ARBA" id="ARBA00023242"/>
    </source>
</evidence>
<dbReference type="PANTHER" id="PTHR46910:SF17">
    <property type="entry name" value="SCFA-RELATED"/>
    <property type="match status" value="1"/>
</dbReference>
<keyword evidence="1" id="KW-0539">Nucleus</keyword>
<dbReference type="EMBL" id="DF933809">
    <property type="protein sequence ID" value="GAM33905.1"/>
    <property type="molecule type" value="Genomic_DNA"/>
</dbReference>
<dbReference type="GO" id="GO:0008270">
    <property type="term" value="F:zinc ion binding"/>
    <property type="evidence" value="ECO:0007669"/>
    <property type="project" value="InterPro"/>
</dbReference>
<feature type="domain" description="Xylanolytic transcriptional activator regulatory" evidence="2">
    <location>
        <begin position="70"/>
        <end position="261"/>
    </location>
</feature>
<dbReference type="CDD" id="cd12148">
    <property type="entry name" value="fungal_TF_MHR"/>
    <property type="match status" value="1"/>
</dbReference>
<dbReference type="GO" id="GO:0003677">
    <property type="term" value="F:DNA binding"/>
    <property type="evidence" value="ECO:0007669"/>
    <property type="project" value="InterPro"/>
</dbReference>
<dbReference type="PANTHER" id="PTHR46910">
    <property type="entry name" value="TRANSCRIPTION FACTOR PDR1"/>
    <property type="match status" value="1"/>
</dbReference>
<dbReference type="Proteomes" id="UP000053095">
    <property type="component" value="Unassembled WGS sequence"/>
</dbReference>
<dbReference type="GO" id="GO:0006351">
    <property type="term" value="P:DNA-templated transcription"/>
    <property type="evidence" value="ECO:0007669"/>
    <property type="project" value="InterPro"/>
</dbReference>
<name>A0A698XLJ1_TALPI</name>
<protein>
    <recommendedName>
        <fullName evidence="2">Xylanolytic transcriptional activator regulatory domain-containing protein</fullName>
    </recommendedName>
</protein>
<dbReference type="InterPro" id="IPR050987">
    <property type="entry name" value="AtrR-like"/>
</dbReference>
<dbReference type="Pfam" id="PF04082">
    <property type="entry name" value="Fungal_trans"/>
    <property type="match status" value="1"/>
</dbReference>
<organism evidence="3 4">
    <name type="scientific">Talaromyces pinophilus</name>
    <name type="common">Penicillium pinophilum</name>
    <dbReference type="NCBI Taxonomy" id="128442"/>
    <lineage>
        <taxon>Eukaryota</taxon>
        <taxon>Fungi</taxon>
        <taxon>Dikarya</taxon>
        <taxon>Ascomycota</taxon>
        <taxon>Pezizomycotina</taxon>
        <taxon>Eurotiomycetes</taxon>
        <taxon>Eurotiomycetidae</taxon>
        <taxon>Eurotiales</taxon>
        <taxon>Trichocomaceae</taxon>
        <taxon>Talaromyces</taxon>
        <taxon>Talaromyces sect. Talaromyces</taxon>
    </lineage>
</organism>
<sequence length="629" mass="71324">MAPTESQNFGVNMSSLEFARSVFGEEEDIGRSLTRGSIPGDMESVTLDSSTPWRLKDLELPPEPIMPLLIEAYFSRFHWYILLFHEPSFWNKTYKVYCQPTWRRRDLSDVVTVLIVAALGLQSVLQDSTWHGHNTFRIHHINHRQLLLDLVSEVRFHLIDLLANPRIEAVQVCTLLSCFYMFHSSPGLGWSTSGMAVRAAYALALHTKAPASQDRIAAQIRYRCWNHITVGDSFVTMIYGRPASVDAAFADLHELEHTDDLTIPPVLLDLTGFSECGDITSKVTFHQMKFRLYYIIRQALNRFRLLRPSQPNTNDDLVAISQEIKDVEASLAQWCQELPSLYNFEDWSLADRWAQLEYSLQNRPADIQEHAEIILLQAAMIQLLYDGAVILTHRPLLKYQVKPMRFSRSVIDSMQKSLDAVIGAALRISSFPVHKFEKHFVVSIVFHYLFMAGVILCIIPTSQPLTNTAQEAKAGVVRIIHASRAMAQHNRISRQTDKLLTELLKIAVQRETLAALDNTSVTGYHGDEAEPPLLDSEMSTTKDVPLEGPKELLQANTTTIYQPDLHREFNMDLPELLQSYHHTLDTGAARNELSDQSLLPSALLPLDPHSVFVSEQLDDIFGSLQSFYS</sequence>
<keyword evidence="4" id="KW-1185">Reference proteome</keyword>
<proteinExistence type="predicted"/>
<evidence type="ECO:0000259" key="2">
    <source>
        <dbReference type="Pfam" id="PF04082"/>
    </source>
</evidence>
<dbReference type="AlphaFoldDB" id="A0A698XLJ1"/>
<evidence type="ECO:0000313" key="3">
    <source>
        <dbReference type="EMBL" id="GAM33905.1"/>
    </source>
</evidence>